<dbReference type="GO" id="GO:0005886">
    <property type="term" value="C:plasma membrane"/>
    <property type="evidence" value="ECO:0007669"/>
    <property type="project" value="UniProtKB-SubCell"/>
</dbReference>
<keyword evidence="6 7" id="KW-0472">Membrane</keyword>
<evidence type="ECO:0000256" key="4">
    <source>
        <dbReference type="ARBA" id="ARBA00022692"/>
    </source>
</evidence>
<feature type="domain" description="EamA" evidence="8">
    <location>
        <begin position="45"/>
        <end position="182"/>
    </location>
</feature>
<evidence type="ECO:0000256" key="7">
    <source>
        <dbReference type="SAM" id="Phobius"/>
    </source>
</evidence>
<comment type="subcellular location">
    <subcellularLocation>
        <location evidence="1">Cell membrane</location>
        <topology evidence="1">Multi-pass membrane protein</topology>
    </subcellularLocation>
</comment>
<protein>
    <recommendedName>
        <fullName evidence="8">EamA domain-containing protein</fullName>
    </recommendedName>
</protein>
<organism evidence="9">
    <name type="scientific">Picocystis salinarum</name>
    <dbReference type="NCBI Taxonomy" id="88271"/>
    <lineage>
        <taxon>Eukaryota</taxon>
        <taxon>Viridiplantae</taxon>
        <taxon>Chlorophyta</taxon>
        <taxon>Picocystophyceae</taxon>
        <taxon>Picocystales</taxon>
        <taxon>Picocystaceae</taxon>
        <taxon>Picocystis</taxon>
    </lineage>
</organism>
<evidence type="ECO:0000256" key="2">
    <source>
        <dbReference type="ARBA" id="ARBA00007635"/>
    </source>
</evidence>
<dbReference type="InterPro" id="IPR037185">
    <property type="entry name" value="EmrE-like"/>
</dbReference>
<evidence type="ECO:0000256" key="6">
    <source>
        <dbReference type="ARBA" id="ARBA00023136"/>
    </source>
</evidence>
<dbReference type="Pfam" id="PF00892">
    <property type="entry name" value="EamA"/>
    <property type="match status" value="2"/>
</dbReference>
<evidence type="ECO:0000313" key="9">
    <source>
        <dbReference type="EMBL" id="CAE0612929.1"/>
    </source>
</evidence>
<feature type="transmembrane region" description="Helical" evidence="7">
    <location>
        <begin position="220"/>
        <end position="241"/>
    </location>
</feature>
<dbReference type="InterPro" id="IPR051258">
    <property type="entry name" value="Diverse_Substrate_Transporter"/>
</dbReference>
<evidence type="ECO:0000256" key="3">
    <source>
        <dbReference type="ARBA" id="ARBA00022475"/>
    </source>
</evidence>
<dbReference type="EMBL" id="HBIS01007824">
    <property type="protein sequence ID" value="CAE0612929.1"/>
    <property type="molecule type" value="Transcribed_RNA"/>
</dbReference>
<dbReference type="PANTHER" id="PTHR42920:SF5">
    <property type="entry name" value="EAMA DOMAIN-CONTAINING PROTEIN"/>
    <property type="match status" value="1"/>
</dbReference>
<dbReference type="InterPro" id="IPR000620">
    <property type="entry name" value="EamA_dom"/>
</dbReference>
<dbReference type="SUPFAM" id="SSF103481">
    <property type="entry name" value="Multidrug resistance efflux transporter EmrE"/>
    <property type="match status" value="1"/>
</dbReference>
<dbReference type="PANTHER" id="PTHR42920">
    <property type="entry name" value="OS03G0707200 PROTEIN-RELATED"/>
    <property type="match status" value="1"/>
</dbReference>
<dbReference type="AlphaFoldDB" id="A0A7S3XEC8"/>
<evidence type="ECO:0000256" key="5">
    <source>
        <dbReference type="ARBA" id="ARBA00022989"/>
    </source>
</evidence>
<feature type="transmembrane region" description="Helical" evidence="7">
    <location>
        <begin position="257"/>
        <end position="275"/>
    </location>
</feature>
<feature type="domain" description="EamA" evidence="8">
    <location>
        <begin position="193"/>
        <end position="330"/>
    </location>
</feature>
<evidence type="ECO:0000259" key="8">
    <source>
        <dbReference type="Pfam" id="PF00892"/>
    </source>
</evidence>
<evidence type="ECO:0000256" key="1">
    <source>
        <dbReference type="ARBA" id="ARBA00004651"/>
    </source>
</evidence>
<reference evidence="9" key="1">
    <citation type="submission" date="2021-01" db="EMBL/GenBank/DDBJ databases">
        <authorList>
            <person name="Corre E."/>
            <person name="Pelletier E."/>
            <person name="Niang G."/>
            <person name="Scheremetjew M."/>
            <person name="Finn R."/>
            <person name="Kale V."/>
            <person name="Holt S."/>
            <person name="Cochrane G."/>
            <person name="Meng A."/>
            <person name="Brown T."/>
            <person name="Cohen L."/>
        </authorList>
    </citation>
    <scope>NUCLEOTIDE SEQUENCE</scope>
    <source>
        <strain evidence="9">CCMP1897</strain>
    </source>
</reference>
<proteinExistence type="inferred from homology"/>
<keyword evidence="4 7" id="KW-0812">Transmembrane</keyword>
<sequence>MATKQRICRRTIVDTKSVRRRKRCTWIRSSLSAKTDAPNAPFSRLAALLAPICWASGAPIARALLSTAQPLPSSALVASRFAVSALVLAPLLAVDMRKRTKGEEFATEGLFRAAAELAFYLFVGNALVTESLRACGAGHAEFVVNAAKAVAVPSLAYLVGIRVSKATWSGAAGVMAGLTLLTGAQGAGGATLADVGLLLAALCFSAHTQRMSVHAAKFDALPLTVTKLSMVAVMAVTASLARGDGSAISSAVASKEVLLLLFLSGAISVAGGMMFQATAQRNVGAAESQIIYATQPVWAALYAWAALGETMGGQEILGGAVILLSSALSSAWDAKDSEA</sequence>
<name>A0A7S3XEC8_9CHLO</name>
<accession>A0A7S3XEC8</accession>
<keyword evidence="3" id="KW-1003">Cell membrane</keyword>
<keyword evidence="5 7" id="KW-1133">Transmembrane helix</keyword>
<gene>
    <name evidence="9" type="ORF">PSAL00342_LOCUS6828</name>
</gene>
<comment type="similarity">
    <text evidence="2">Belongs to the drug/metabolite transporter (DMT) superfamily. Plant drug/metabolite exporter (P-DME) (TC 2.A.7.4) family.</text>
</comment>